<evidence type="ECO:0000313" key="1">
    <source>
        <dbReference type="EMBL" id="SFQ77783.1"/>
    </source>
</evidence>
<protein>
    <submittedName>
        <fullName evidence="1">Uncharacterized protein</fullName>
    </submittedName>
</protein>
<reference evidence="1 2" key="1">
    <citation type="submission" date="2016-10" db="EMBL/GenBank/DDBJ databases">
        <authorList>
            <person name="de Groot N.N."/>
        </authorList>
    </citation>
    <scope>NUCLEOTIDE SEQUENCE [LARGE SCALE GENOMIC DNA]</scope>
    <source>
        <strain evidence="1 2">DSM 44637</strain>
    </source>
</reference>
<accession>A0A1I6BA18</accession>
<gene>
    <name evidence="1" type="ORF">SAMN05421854_12485</name>
</gene>
<dbReference type="Proteomes" id="UP000199137">
    <property type="component" value="Unassembled WGS sequence"/>
</dbReference>
<dbReference type="EMBL" id="FOWC01000024">
    <property type="protein sequence ID" value="SFQ77783.1"/>
    <property type="molecule type" value="Genomic_DNA"/>
</dbReference>
<sequence length="62" mass="6714">MTSQRHGTEPARNTDLDAARLLLDRMGLTPQDLLNTPASKPLLPTFADYIPVVSAAVTHGTR</sequence>
<dbReference type="OrthoDB" id="864726at2"/>
<dbReference type="STRING" id="112413.SAMN05421854_12485"/>
<name>A0A1I6BA18_9PSEU</name>
<evidence type="ECO:0000313" key="2">
    <source>
        <dbReference type="Proteomes" id="UP000199137"/>
    </source>
</evidence>
<dbReference type="AlphaFoldDB" id="A0A1I6BA18"/>
<organism evidence="1 2">
    <name type="scientific">Amycolatopsis rubida</name>
    <dbReference type="NCBI Taxonomy" id="112413"/>
    <lineage>
        <taxon>Bacteria</taxon>
        <taxon>Bacillati</taxon>
        <taxon>Actinomycetota</taxon>
        <taxon>Actinomycetes</taxon>
        <taxon>Pseudonocardiales</taxon>
        <taxon>Pseudonocardiaceae</taxon>
        <taxon>Amycolatopsis</taxon>
    </lineage>
</organism>
<dbReference type="RefSeq" id="WP_093577165.1">
    <property type="nucleotide sequence ID" value="NZ_FOWC01000024.1"/>
</dbReference>
<proteinExistence type="predicted"/>